<organism evidence="1">
    <name type="scientific">Arthrobacter saudimassiliensis</name>
    <dbReference type="NCBI Taxonomy" id="1461584"/>
    <lineage>
        <taxon>Bacteria</taxon>
        <taxon>Bacillati</taxon>
        <taxon>Actinomycetota</taxon>
        <taxon>Actinomycetes</taxon>
        <taxon>Micrococcales</taxon>
        <taxon>Micrococcaceae</taxon>
        <taxon>Arthrobacter</taxon>
    </lineage>
</organism>
<sequence>MKRRNMVTAAALLGVVALVLTSASMPGTI</sequence>
<protein>
    <submittedName>
        <fullName evidence="1">Uncharacterized protein</fullName>
    </submittedName>
</protein>
<accession>A0A078MRX6</accession>
<name>A0A078MRX6_9MICC</name>
<gene>
    <name evidence="1" type="ORF">BN1051_02388</name>
</gene>
<reference evidence="1" key="1">
    <citation type="submission" date="2014-07" db="EMBL/GenBank/DDBJ databases">
        <authorList>
            <person name="Urmite Genomes Urmite Genomes"/>
        </authorList>
    </citation>
    <scope>NUCLEOTIDE SEQUENCE</scope>
    <source>
        <strain evidence="1">11W110_air</strain>
    </source>
</reference>
<evidence type="ECO:0000313" key="1">
    <source>
        <dbReference type="EMBL" id="CEA09025.1"/>
    </source>
</evidence>
<dbReference type="PATRIC" id="fig|1461584.3.peg.2363"/>
<proteinExistence type="predicted"/>
<dbReference type="AlphaFoldDB" id="A0A078MRX6"/>
<dbReference type="EMBL" id="LN483071">
    <property type="protein sequence ID" value="CEA09025.1"/>
    <property type="molecule type" value="Genomic_DNA"/>
</dbReference>